<dbReference type="PANTHER" id="PTHR30547">
    <property type="entry name" value="UNCHARACTERIZED PROTEIN YHCG-RELATED"/>
    <property type="match status" value="1"/>
</dbReference>
<dbReference type="PANTHER" id="PTHR30547:SF5">
    <property type="entry name" value="NUCLEASE YHCG-RELATED"/>
    <property type="match status" value="1"/>
</dbReference>
<name>A0ABP9MBH7_9FLAO</name>
<evidence type="ECO:0000313" key="2">
    <source>
        <dbReference type="EMBL" id="GAA5092462.1"/>
    </source>
</evidence>
<keyword evidence="3" id="KW-1185">Reference proteome</keyword>
<dbReference type="Pfam" id="PF17761">
    <property type="entry name" value="DUF1016_N"/>
    <property type="match status" value="1"/>
</dbReference>
<dbReference type="InterPro" id="IPR053148">
    <property type="entry name" value="PD-DEXK-like_domain"/>
</dbReference>
<organism evidence="2 3">
    <name type="scientific">Chryseobacterium ginsengisoli</name>
    <dbReference type="NCBI Taxonomy" id="363853"/>
    <lineage>
        <taxon>Bacteria</taxon>
        <taxon>Pseudomonadati</taxon>
        <taxon>Bacteroidota</taxon>
        <taxon>Flavobacteriia</taxon>
        <taxon>Flavobacteriales</taxon>
        <taxon>Weeksellaceae</taxon>
        <taxon>Chryseobacterium group</taxon>
        <taxon>Chryseobacterium</taxon>
    </lineage>
</organism>
<dbReference type="Proteomes" id="UP001500353">
    <property type="component" value="Unassembled WGS sequence"/>
</dbReference>
<comment type="caution">
    <text evidence="2">The sequence shown here is derived from an EMBL/GenBank/DDBJ whole genome shotgun (WGS) entry which is preliminary data.</text>
</comment>
<sequence length="174" mass="20494">MNNLQSQQLLQNISALLDNARKRVVVAVNQTMVLTYYEIGRMIVADEQHGESRAEYGKAVLKDLSLHLTEKFGKGFSQRNLEQMRQFYLSYSISQTVSAESENEDHQKRQTLSVLFETRESLPAKFNLSWSHYLKLMRIKVKHWFNILCQKITNRFLQVNILQYYQAKKILLTF</sequence>
<dbReference type="RefSeq" id="WP_345203499.1">
    <property type="nucleotide sequence ID" value="NZ_BAABHX010000003.1"/>
</dbReference>
<dbReference type="EMBL" id="BAABHX010000003">
    <property type="protein sequence ID" value="GAA5092462.1"/>
    <property type="molecule type" value="Genomic_DNA"/>
</dbReference>
<evidence type="ECO:0000313" key="3">
    <source>
        <dbReference type="Proteomes" id="UP001500353"/>
    </source>
</evidence>
<dbReference type="InterPro" id="IPR041527">
    <property type="entry name" value="YhcG_N"/>
</dbReference>
<protein>
    <recommendedName>
        <fullName evidence="1">YhcG N-terminal domain-containing protein</fullName>
    </recommendedName>
</protein>
<gene>
    <name evidence="2" type="ORF">GCM10023210_21400</name>
</gene>
<accession>A0ABP9MBH7</accession>
<proteinExistence type="predicted"/>
<evidence type="ECO:0000259" key="1">
    <source>
        <dbReference type="Pfam" id="PF17761"/>
    </source>
</evidence>
<feature type="domain" description="YhcG N-terminal" evidence="1">
    <location>
        <begin position="13"/>
        <end position="143"/>
    </location>
</feature>
<reference evidence="3" key="1">
    <citation type="journal article" date="2019" name="Int. J. Syst. Evol. Microbiol.">
        <title>The Global Catalogue of Microorganisms (GCM) 10K type strain sequencing project: providing services to taxonomists for standard genome sequencing and annotation.</title>
        <authorList>
            <consortium name="The Broad Institute Genomics Platform"/>
            <consortium name="The Broad Institute Genome Sequencing Center for Infectious Disease"/>
            <person name="Wu L."/>
            <person name="Ma J."/>
        </authorList>
    </citation>
    <scope>NUCLEOTIDE SEQUENCE [LARGE SCALE GENOMIC DNA]</scope>
    <source>
        <strain evidence="3">JCM 18019</strain>
    </source>
</reference>